<accession>A0A9W8DJ88</accession>
<evidence type="ECO:0000313" key="2">
    <source>
        <dbReference type="EMBL" id="KAJ1912044.1"/>
    </source>
</evidence>
<evidence type="ECO:0008006" key="4">
    <source>
        <dbReference type="Google" id="ProtNLM"/>
    </source>
</evidence>
<dbReference type="AlphaFoldDB" id="A0A9W8DJ88"/>
<dbReference type="EMBL" id="JANBPT010000868">
    <property type="protein sequence ID" value="KAJ1912044.1"/>
    <property type="molecule type" value="Genomic_DNA"/>
</dbReference>
<keyword evidence="1" id="KW-0472">Membrane</keyword>
<comment type="caution">
    <text evidence="2">The sequence shown here is derived from an EMBL/GenBank/DDBJ whole genome shotgun (WGS) entry which is preliminary data.</text>
</comment>
<organism evidence="2 3">
    <name type="scientific">Tieghemiomyces parasiticus</name>
    <dbReference type="NCBI Taxonomy" id="78921"/>
    <lineage>
        <taxon>Eukaryota</taxon>
        <taxon>Fungi</taxon>
        <taxon>Fungi incertae sedis</taxon>
        <taxon>Zoopagomycota</taxon>
        <taxon>Kickxellomycotina</taxon>
        <taxon>Dimargaritomycetes</taxon>
        <taxon>Dimargaritales</taxon>
        <taxon>Dimargaritaceae</taxon>
        <taxon>Tieghemiomyces</taxon>
    </lineage>
</organism>
<protein>
    <recommendedName>
        <fullName evidence="4">DUF4436 domain-containing protein</fullName>
    </recommendedName>
</protein>
<feature type="transmembrane region" description="Helical" evidence="1">
    <location>
        <begin position="279"/>
        <end position="298"/>
    </location>
</feature>
<dbReference type="InterPro" id="IPR027948">
    <property type="entry name" value="DUF4436"/>
</dbReference>
<feature type="transmembrane region" description="Helical" evidence="1">
    <location>
        <begin position="30"/>
        <end position="52"/>
    </location>
</feature>
<gene>
    <name evidence="2" type="ORF">IWQ60_009844</name>
</gene>
<feature type="transmembrane region" description="Helical" evidence="1">
    <location>
        <begin position="243"/>
        <end position="259"/>
    </location>
</feature>
<sequence length="361" mass="39885">MLNSSTTSFIKEKSNWFHRCVWQHLRYRRIIWGLLMLAFWLAIVPPVFIAYLREGGRSDTPLNILADETPDYISLTVIVQQADLPGHQLALYVAATPMGRFNTARKELATNLTGNFGFKTVQYAAGSLMPSNTLTIPALGSPRLYPFDEYTSALRIGFTFTDGGKAPVPIRVNMYGSVQTLDFDIDVTLAPDLPQTLDIVIATGRTKTTLFFALFISIISWALSLTLLILAFQVVVSRRDIPAPLLVLGITLLFSLPALRSSQPGIPALGCASDMLAYFWNLFIVALSSVSIILTWVLRWKRRRHSVESPSGLDSAYPSCPGSPAKPMYPTYGSPYPPSRVGSPFDRYPPNASSCTIAVNR</sequence>
<dbReference type="Proteomes" id="UP001150569">
    <property type="component" value="Unassembled WGS sequence"/>
</dbReference>
<dbReference type="OrthoDB" id="2117972at2759"/>
<reference evidence="2" key="1">
    <citation type="submission" date="2022-07" db="EMBL/GenBank/DDBJ databases">
        <title>Phylogenomic reconstructions and comparative analyses of Kickxellomycotina fungi.</title>
        <authorList>
            <person name="Reynolds N.K."/>
            <person name="Stajich J.E."/>
            <person name="Barry K."/>
            <person name="Grigoriev I.V."/>
            <person name="Crous P."/>
            <person name="Smith M.E."/>
        </authorList>
    </citation>
    <scope>NUCLEOTIDE SEQUENCE</scope>
    <source>
        <strain evidence="2">RSA 861</strain>
    </source>
</reference>
<keyword evidence="1" id="KW-1133">Transmembrane helix</keyword>
<name>A0A9W8DJ88_9FUNG</name>
<keyword evidence="1" id="KW-0812">Transmembrane</keyword>
<evidence type="ECO:0000313" key="3">
    <source>
        <dbReference type="Proteomes" id="UP001150569"/>
    </source>
</evidence>
<keyword evidence="3" id="KW-1185">Reference proteome</keyword>
<feature type="transmembrane region" description="Helical" evidence="1">
    <location>
        <begin position="210"/>
        <end position="236"/>
    </location>
</feature>
<dbReference type="Pfam" id="PF14494">
    <property type="entry name" value="DUF4436"/>
    <property type="match status" value="1"/>
</dbReference>
<proteinExistence type="predicted"/>
<evidence type="ECO:0000256" key="1">
    <source>
        <dbReference type="SAM" id="Phobius"/>
    </source>
</evidence>